<accession>A0A7U2I7D4</accession>
<protein>
    <submittedName>
        <fullName evidence="1">Uncharacterized protein</fullName>
    </submittedName>
</protein>
<evidence type="ECO:0000313" key="2">
    <source>
        <dbReference type="Proteomes" id="UP000663193"/>
    </source>
</evidence>
<keyword evidence="2" id="KW-1185">Reference proteome</keyword>
<dbReference type="VEuPathDB" id="FungiDB:JI435_421700"/>
<name>A0A7U2I7D4_PHANO</name>
<dbReference type="Proteomes" id="UP000663193">
    <property type="component" value="Chromosome 17"/>
</dbReference>
<proteinExistence type="predicted"/>
<reference evidence="2" key="1">
    <citation type="journal article" date="2021" name="BMC Genomics">
        <title>Chromosome-level genome assembly and manually-curated proteome of model necrotroph Parastagonospora nodorum Sn15 reveals a genome-wide trove of candidate effector homologs, and redundancy of virulence-related functions within an accessory chromosome.</title>
        <authorList>
            <person name="Bertazzoni S."/>
            <person name="Jones D.A.B."/>
            <person name="Phan H.T."/>
            <person name="Tan K.-C."/>
            <person name="Hane J.K."/>
        </authorList>
    </citation>
    <scope>NUCLEOTIDE SEQUENCE [LARGE SCALE GENOMIC DNA]</scope>
    <source>
        <strain evidence="2">SN15 / ATCC MYA-4574 / FGSC 10173)</strain>
    </source>
</reference>
<dbReference type="EMBL" id="CP069039">
    <property type="protein sequence ID" value="QRD04790.1"/>
    <property type="molecule type" value="Genomic_DNA"/>
</dbReference>
<dbReference type="AlphaFoldDB" id="A0A7U2I7D4"/>
<sequence length="56" mass="6188">MDCPIGAKSAKMDEILNLLKTSRRVDLQADIDCNTPRLLSAHYKTTSLTVAAVELR</sequence>
<gene>
    <name evidence="1" type="ORF">JI435_421700</name>
</gene>
<evidence type="ECO:0000313" key="1">
    <source>
        <dbReference type="EMBL" id="QRD04790.1"/>
    </source>
</evidence>
<organism evidence="1 2">
    <name type="scientific">Phaeosphaeria nodorum (strain SN15 / ATCC MYA-4574 / FGSC 10173)</name>
    <name type="common">Glume blotch fungus</name>
    <name type="synonym">Parastagonospora nodorum</name>
    <dbReference type="NCBI Taxonomy" id="321614"/>
    <lineage>
        <taxon>Eukaryota</taxon>
        <taxon>Fungi</taxon>
        <taxon>Dikarya</taxon>
        <taxon>Ascomycota</taxon>
        <taxon>Pezizomycotina</taxon>
        <taxon>Dothideomycetes</taxon>
        <taxon>Pleosporomycetidae</taxon>
        <taxon>Pleosporales</taxon>
        <taxon>Pleosporineae</taxon>
        <taxon>Phaeosphaeriaceae</taxon>
        <taxon>Parastagonospora</taxon>
    </lineage>
</organism>